<name>A0A1Y3UWR9_BACUN</name>
<feature type="signal peptide" evidence="1">
    <location>
        <begin position="1"/>
        <end position="21"/>
    </location>
</feature>
<evidence type="ECO:0000313" key="3">
    <source>
        <dbReference type="Proteomes" id="UP000196329"/>
    </source>
</evidence>
<dbReference type="Gene3D" id="2.60.40.2630">
    <property type="match status" value="1"/>
</dbReference>
<accession>A0A1Y3UWR9</accession>
<protein>
    <recommendedName>
        <fullName evidence="4">DUF4906 domain-containing protein</fullName>
    </recommendedName>
</protein>
<reference evidence="3" key="1">
    <citation type="submission" date="2017-04" db="EMBL/GenBank/DDBJ databases">
        <title>Function of individual gut microbiota members based on whole genome sequencing of pure cultures obtained from chicken caecum.</title>
        <authorList>
            <person name="Medvecky M."/>
            <person name="Cejkova D."/>
            <person name="Polansky O."/>
            <person name="Karasova D."/>
            <person name="Kubasova T."/>
            <person name="Cizek A."/>
            <person name="Rychlik I."/>
        </authorList>
    </citation>
    <scope>NUCLEOTIDE SEQUENCE [LARGE SCALE GENOMIC DNA]</scope>
    <source>
        <strain evidence="3">An67</strain>
    </source>
</reference>
<dbReference type="Pfam" id="PF13149">
    <property type="entry name" value="Mfa_like_1"/>
    <property type="match status" value="1"/>
</dbReference>
<dbReference type="CDD" id="cd13120">
    <property type="entry name" value="BF2867_like_N"/>
    <property type="match status" value="1"/>
</dbReference>
<feature type="chain" id="PRO_5013209263" description="DUF4906 domain-containing protein" evidence="1">
    <location>
        <begin position="22"/>
        <end position="983"/>
    </location>
</feature>
<dbReference type="PROSITE" id="PS51257">
    <property type="entry name" value="PROKAR_LIPOPROTEIN"/>
    <property type="match status" value="1"/>
</dbReference>
<evidence type="ECO:0008006" key="4">
    <source>
        <dbReference type="Google" id="ProtNLM"/>
    </source>
</evidence>
<sequence>MRKSMKYIFIGLIILSFCSCAEDNLLDVDNSTVKSNAISFNVTTGITSNVNTRARLSDNSDSLNLLQPLVLTSAELGNPLYLHTYVAEEGESSANEITTRAAQVNNLNDFVTLNKAGFNLEAYDDDGNEFIPQYATAKPQSNDASEAVWNTSPLYYWPVDNRLLSFYAFAPKSAQSLLENIQLDNTNKTISFDYEVPNGTVSEGDYNDAEVQPDIMLAITECNKTTSDDGKVPMNFRHALSAIKFAIRDVVGGTIERISIIGVSGEAHCVYTKNDNVDEFVWSEHSTTKSTYTQTFNYKTTDKATGDEVLNNKMPSKTFMMIPQDIPADAKIEVVFTRDYDSRTFTMSGNIRDNQVTKWEPGKEYIYTISTSSSNWIYHFEVLGSEQQKNDDEPTKGAFKDSNRIILNQTVTKGAYYKVKSYRVRANNLNQIEPVAWKVNKISDGVTAKPDNDNFNFDIATPVVTPDIWIPIKTMSGDGSIDFTQYDLEFYPQITGTDYQGDWDLKSRDEFGSESSPFDLSTIYGQMNTANCYVVNAPGYFKFPLVYGNAIKNGQTNNTSYTYTDPGTYYNEEIYPSLTKFIDYKGSHITTPKIDGAVDATLVWEDAYNLISDVKLNANDGSYGSISFKVNKENMQQGNAVIAVRDANKDIIWSWHIWITEHWTVERSLRLTGDVALPTYDTGKVSGNKFDAAPRNLGWCDPKNVWYLKRTGEISFVQEKSGKTASLPIEQRQAKIEYWIGNNTYYQFGRKDPMVGFMNKTSVVKYNFGPYPYLLNGQPVDIESGIKHPNVLYVGGVSHPTLKGNDWISTHYQNLWNNTTEKPLNEQKTPTSKIIQYHYSGVKTVYDPCPVGYMVPPVGFFKYITSGKTEYGGTNVKELVFNGEKGYDERDQIIYKVNTSNAGVYLILYGTGHRWYASDGGGVPAGGNFNPDIAYLWSNQINFSGTDYSAYGLALGGSGNTSHFHFEGRRSMARPIRPVKEFD</sequence>
<gene>
    <name evidence="2" type="ORF">B5G17_16550</name>
</gene>
<comment type="caution">
    <text evidence="2">The sequence shown here is derived from an EMBL/GenBank/DDBJ whole genome shotgun (WGS) entry which is preliminary data.</text>
</comment>
<dbReference type="CDD" id="cd13121">
    <property type="entry name" value="BF2867_like_C"/>
    <property type="match status" value="1"/>
</dbReference>
<proteinExistence type="predicted"/>
<organism evidence="2 3">
    <name type="scientific">Bacteroides uniformis</name>
    <dbReference type="NCBI Taxonomy" id="820"/>
    <lineage>
        <taxon>Bacteria</taxon>
        <taxon>Pseudomonadati</taxon>
        <taxon>Bacteroidota</taxon>
        <taxon>Bacteroidia</taxon>
        <taxon>Bacteroidales</taxon>
        <taxon>Bacteroidaceae</taxon>
        <taxon>Bacteroides</taxon>
    </lineage>
</organism>
<dbReference type="InterPro" id="IPR025049">
    <property type="entry name" value="Mfa-like_1"/>
</dbReference>
<dbReference type="EMBL" id="NFHS01000010">
    <property type="protein sequence ID" value="OUN52675.1"/>
    <property type="molecule type" value="Genomic_DNA"/>
</dbReference>
<evidence type="ECO:0000256" key="1">
    <source>
        <dbReference type="SAM" id="SignalP"/>
    </source>
</evidence>
<dbReference type="AlphaFoldDB" id="A0A1Y3UWR9"/>
<dbReference type="Proteomes" id="UP000196329">
    <property type="component" value="Unassembled WGS sequence"/>
</dbReference>
<dbReference type="RefSeq" id="WP_087333252.1">
    <property type="nucleotide sequence ID" value="NZ_NFHS01000010.1"/>
</dbReference>
<evidence type="ECO:0000313" key="2">
    <source>
        <dbReference type="EMBL" id="OUN52675.1"/>
    </source>
</evidence>
<keyword evidence="1" id="KW-0732">Signal</keyword>